<dbReference type="PROSITE" id="PS51171">
    <property type="entry name" value="PREPHENATE_DEHYDR_3"/>
    <property type="match status" value="1"/>
</dbReference>
<dbReference type="AlphaFoldDB" id="A0A6C1TZT7"/>
<evidence type="ECO:0000259" key="12">
    <source>
        <dbReference type="PROSITE" id="PS51671"/>
    </source>
</evidence>
<dbReference type="Gene3D" id="3.30.70.260">
    <property type="match status" value="1"/>
</dbReference>
<reference evidence="13 14" key="1">
    <citation type="submission" date="2018-12" db="EMBL/GenBank/DDBJ databases">
        <title>Corynebacterium sanguinis sp. nov., a clinically-associated and environmental corynebacterium.</title>
        <authorList>
            <person name="Gonzales-Siles L."/>
            <person name="Jaen-Luchoro D."/>
            <person name="Cardew S."/>
            <person name="Inganas E."/>
            <person name="Ohlen M."/>
            <person name="Jensie-Markopolous S."/>
            <person name="Pinyeiro-Iglesias B."/>
            <person name="Molin K."/>
            <person name="Skovbjerg S."/>
            <person name="Svensson-Stadler L."/>
            <person name="Funke G."/>
            <person name="Moore E.R.B."/>
        </authorList>
    </citation>
    <scope>NUCLEOTIDE SEQUENCE [LARGE SCALE GENOMIC DNA]</scope>
    <source>
        <strain evidence="13 14">58734</strain>
    </source>
</reference>
<dbReference type="InterPro" id="IPR002912">
    <property type="entry name" value="ACT_dom"/>
</dbReference>
<dbReference type="PANTHER" id="PTHR21022">
    <property type="entry name" value="PREPHENATE DEHYDRATASE P PROTEIN"/>
    <property type="match status" value="1"/>
</dbReference>
<dbReference type="InterPro" id="IPR001086">
    <property type="entry name" value="Preph_deHydtase"/>
</dbReference>
<dbReference type="GO" id="GO:0004664">
    <property type="term" value="F:prephenate dehydratase activity"/>
    <property type="evidence" value="ECO:0007669"/>
    <property type="project" value="UniProtKB-UniRule"/>
</dbReference>
<evidence type="ECO:0000256" key="6">
    <source>
        <dbReference type="ARBA" id="ARBA00023222"/>
    </source>
</evidence>
<protein>
    <recommendedName>
        <fullName evidence="3 10">Prephenate dehydratase</fullName>
        <shortName evidence="10">PDT</shortName>
        <ecNumber evidence="2 10">4.2.1.51</ecNumber>
    </recommendedName>
</protein>
<evidence type="ECO:0000259" key="11">
    <source>
        <dbReference type="PROSITE" id="PS51171"/>
    </source>
</evidence>
<dbReference type="PIRSF" id="PIRSF001500">
    <property type="entry name" value="Chor_mut_pdt_Ppr"/>
    <property type="match status" value="1"/>
</dbReference>
<evidence type="ECO:0000256" key="10">
    <source>
        <dbReference type="RuleBase" id="RU361254"/>
    </source>
</evidence>
<dbReference type="GO" id="GO:0005737">
    <property type="term" value="C:cytoplasm"/>
    <property type="evidence" value="ECO:0007669"/>
    <property type="project" value="TreeGrafter"/>
</dbReference>
<keyword evidence="6 10" id="KW-0584">Phenylalanine biosynthesis</keyword>
<comment type="catalytic activity">
    <reaction evidence="8 10">
        <text>prephenate + H(+) = 3-phenylpyruvate + CO2 + H2O</text>
        <dbReference type="Rhea" id="RHEA:21648"/>
        <dbReference type="ChEBI" id="CHEBI:15377"/>
        <dbReference type="ChEBI" id="CHEBI:15378"/>
        <dbReference type="ChEBI" id="CHEBI:16526"/>
        <dbReference type="ChEBI" id="CHEBI:18005"/>
        <dbReference type="ChEBI" id="CHEBI:29934"/>
        <dbReference type="EC" id="4.2.1.51"/>
    </reaction>
</comment>
<evidence type="ECO:0000256" key="4">
    <source>
        <dbReference type="ARBA" id="ARBA00022605"/>
    </source>
</evidence>
<dbReference type="Pfam" id="PF00800">
    <property type="entry name" value="PDT"/>
    <property type="match status" value="1"/>
</dbReference>
<dbReference type="EMBL" id="RXIR01000017">
    <property type="protein sequence ID" value="TVS27823.1"/>
    <property type="molecule type" value="Genomic_DNA"/>
</dbReference>
<dbReference type="InterPro" id="IPR045865">
    <property type="entry name" value="ACT-like_dom_sf"/>
</dbReference>
<evidence type="ECO:0000256" key="3">
    <source>
        <dbReference type="ARBA" id="ARBA00021872"/>
    </source>
</evidence>
<dbReference type="Proteomes" id="UP000336646">
    <property type="component" value="Unassembled WGS sequence"/>
</dbReference>
<dbReference type="CDD" id="cd13632">
    <property type="entry name" value="PBP2_Aa-PDT_like"/>
    <property type="match status" value="1"/>
</dbReference>
<dbReference type="SUPFAM" id="SSF53850">
    <property type="entry name" value="Periplasmic binding protein-like II"/>
    <property type="match status" value="1"/>
</dbReference>
<dbReference type="PROSITE" id="PS51671">
    <property type="entry name" value="ACT"/>
    <property type="match status" value="1"/>
</dbReference>
<dbReference type="SUPFAM" id="SSF55021">
    <property type="entry name" value="ACT-like"/>
    <property type="match status" value="1"/>
</dbReference>
<feature type="domain" description="Prephenate dehydratase" evidence="11">
    <location>
        <begin position="3"/>
        <end position="180"/>
    </location>
</feature>
<evidence type="ECO:0000256" key="9">
    <source>
        <dbReference type="PIRSR" id="PIRSR001500-2"/>
    </source>
</evidence>
<comment type="caution">
    <text evidence="13">The sequence shown here is derived from an EMBL/GenBank/DDBJ whole genome shotgun (WGS) entry which is preliminary data.</text>
</comment>
<dbReference type="FunFam" id="3.30.70.260:FF:000012">
    <property type="entry name" value="Prephenate dehydratase"/>
    <property type="match status" value="1"/>
</dbReference>
<evidence type="ECO:0000256" key="2">
    <source>
        <dbReference type="ARBA" id="ARBA00013147"/>
    </source>
</evidence>
<dbReference type="EC" id="4.2.1.51" evidence="2 10"/>
<name>A0A6C1TZT7_9CORY</name>
<accession>A0A6C1TZT7</accession>
<dbReference type="CDD" id="cd04905">
    <property type="entry name" value="ACT_CM-PDT"/>
    <property type="match status" value="1"/>
</dbReference>
<keyword evidence="7 10" id="KW-0456">Lyase</keyword>
<evidence type="ECO:0000256" key="5">
    <source>
        <dbReference type="ARBA" id="ARBA00023141"/>
    </source>
</evidence>
<proteinExistence type="predicted"/>
<dbReference type="PANTHER" id="PTHR21022:SF19">
    <property type="entry name" value="PREPHENATE DEHYDRATASE-RELATED"/>
    <property type="match status" value="1"/>
</dbReference>
<sequence length="305" mass="32614">MNRVAFLGPHGTFTEQAVWDFQLDDAHLVPVDSPSQALAAVRSGEVEWAVVAIENSVDGAVTSTTDALIEAPGAQIYGETELEISFAIMTRPGETLASAASFATHPVGYEQVRRWMATHVPGAQFRAASSNAAAAELVAGGDVDVAAAPRRAADLFGLEIHAEGVADIEAARTRFVLVGPAGTPTPRTGNDRTFVVFQLPNEPGTLVGALQEFAYRGVDLSRIESRPTKATRNTYNFFVDLVGHIDDVPLAEALRNLYLRASAIDFLGSWPRADQLGCEPGTDADADAARLRAAEEWVDRAREGK</sequence>
<dbReference type="RefSeq" id="WP_144740330.1">
    <property type="nucleotide sequence ID" value="NZ_JALXMD010000034.1"/>
</dbReference>
<keyword evidence="4 10" id="KW-0028">Amino-acid biosynthesis</keyword>
<feature type="site" description="Essential for prephenate dehydratase activity" evidence="9">
    <location>
        <position position="173"/>
    </location>
</feature>
<evidence type="ECO:0000256" key="8">
    <source>
        <dbReference type="ARBA" id="ARBA00047848"/>
    </source>
</evidence>
<evidence type="ECO:0000256" key="7">
    <source>
        <dbReference type="ARBA" id="ARBA00023239"/>
    </source>
</evidence>
<dbReference type="Gene3D" id="3.40.190.10">
    <property type="entry name" value="Periplasmic binding protein-like II"/>
    <property type="match status" value="2"/>
</dbReference>
<dbReference type="UniPathway" id="UPA00121">
    <property type="reaction ID" value="UER00345"/>
</dbReference>
<dbReference type="PROSITE" id="PS00858">
    <property type="entry name" value="PREPHENATE_DEHYDR_2"/>
    <property type="match status" value="1"/>
</dbReference>
<keyword evidence="5 10" id="KW-0057">Aromatic amino acid biosynthesis</keyword>
<dbReference type="InterPro" id="IPR018528">
    <property type="entry name" value="Preph_deHydtase_CS"/>
</dbReference>
<dbReference type="Pfam" id="PF01842">
    <property type="entry name" value="ACT"/>
    <property type="match status" value="1"/>
</dbReference>
<dbReference type="NCBIfam" id="NF008865">
    <property type="entry name" value="PRK11898.1"/>
    <property type="match status" value="1"/>
</dbReference>
<dbReference type="InterPro" id="IPR008242">
    <property type="entry name" value="Chor_mutase/pphenate_deHydtase"/>
</dbReference>
<dbReference type="GO" id="GO:0009094">
    <property type="term" value="P:L-phenylalanine biosynthetic process"/>
    <property type="evidence" value="ECO:0007669"/>
    <property type="project" value="UniProtKB-UniPathway"/>
</dbReference>
<evidence type="ECO:0000313" key="13">
    <source>
        <dbReference type="EMBL" id="TVS27823.1"/>
    </source>
</evidence>
<gene>
    <name evidence="10 13" type="primary">pheA</name>
    <name evidence="13" type="ORF">EKI59_08215</name>
</gene>
<evidence type="ECO:0000256" key="1">
    <source>
        <dbReference type="ARBA" id="ARBA00004741"/>
    </source>
</evidence>
<dbReference type="OrthoDB" id="9802281at2"/>
<comment type="pathway">
    <text evidence="1 10">Amino-acid biosynthesis; L-phenylalanine biosynthesis; phenylpyruvate from prephenate: step 1/1.</text>
</comment>
<organism evidence="13 14">
    <name type="scientific">Corynebacterium sanguinis</name>
    <dbReference type="NCBI Taxonomy" id="2594913"/>
    <lineage>
        <taxon>Bacteria</taxon>
        <taxon>Bacillati</taxon>
        <taxon>Actinomycetota</taxon>
        <taxon>Actinomycetes</taxon>
        <taxon>Mycobacteriales</taxon>
        <taxon>Corynebacteriaceae</taxon>
        <taxon>Corynebacterium</taxon>
    </lineage>
</organism>
<feature type="domain" description="ACT" evidence="12">
    <location>
        <begin position="194"/>
        <end position="271"/>
    </location>
</feature>
<evidence type="ECO:0000313" key="14">
    <source>
        <dbReference type="Proteomes" id="UP000336646"/>
    </source>
</evidence>